<protein>
    <submittedName>
        <fullName evidence="1">Uncharacterized protein</fullName>
    </submittedName>
</protein>
<evidence type="ECO:0000313" key="1">
    <source>
        <dbReference type="EnsemblPlants" id="OPUNC01G16140.1"/>
    </source>
</evidence>
<proteinExistence type="predicted"/>
<dbReference type="Proteomes" id="UP000026962">
    <property type="component" value="Chromosome 1"/>
</dbReference>
<sequence>MCSVVVGHMTCRPHVAVAATGQTSSGPRSLAYPPAQPTNYLFFQEQRRRDGISNNELIKEMPRSHDSCAFGVNLNKSSGQNNIQSYDIHNKEVKPQSLQDIATEKSFFQI</sequence>
<evidence type="ECO:0000313" key="2">
    <source>
        <dbReference type="Proteomes" id="UP000026962"/>
    </source>
</evidence>
<name>A0A0E0JIT9_ORYPU</name>
<organism evidence="1">
    <name type="scientific">Oryza punctata</name>
    <name type="common">Red rice</name>
    <dbReference type="NCBI Taxonomy" id="4537"/>
    <lineage>
        <taxon>Eukaryota</taxon>
        <taxon>Viridiplantae</taxon>
        <taxon>Streptophyta</taxon>
        <taxon>Embryophyta</taxon>
        <taxon>Tracheophyta</taxon>
        <taxon>Spermatophyta</taxon>
        <taxon>Magnoliopsida</taxon>
        <taxon>Liliopsida</taxon>
        <taxon>Poales</taxon>
        <taxon>Poaceae</taxon>
        <taxon>BOP clade</taxon>
        <taxon>Oryzoideae</taxon>
        <taxon>Oryzeae</taxon>
        <taxon>Oryzinae</taxon>
        <taxon>Oryza</taxon>
    </lineage>
</organism>
<dbReference type="Gramene" id="OPUNC01G16140.1">
    <property type="protein sequence ID" value="OPUNC01G16140.1"/>
    <property type="gene ID" value="OPUNC01G16140"/>
</dbReference>
<keyword evidence="2" id="KW-1185">Reference proteome</keyword>
<reference evidence="1" key="1">
    <citation type="submission" date="2015-04" db="UniProtKB">
        <authorList>
            <consortium name="EnsemblPlants"/>
        </authorList>
    </citation>
    <scope>IDENTIFICATION</scope>
</reference>
<reference evidence="1" key="2">
    <citation type="submission" date="2018-05" db="EMBL/GenBank/DDBJ databases">
        <title>OpunRS2 (Oryza punctata Reference Sequence Version 2).</title>
        <authorList>
            <person name="Zhang J."/>
            <person name="Kudrna D."/>
            <person name="Lee S."/>
            <person name="Talag J."/>
            <person name="Welchert J."/>
            <person name="Wing R.A."/>
        </authorList>
    </citation>
    <scope>NUCLEOTIDE SEQUENCE [LARGE SCALE GENOMIC DNA]</scope>
</reference>
<dbReference type="EnsemblPlants" id="OPUNC01G16140.1">
    <property type="protein sequence ID" value="OPUNC01G16140.1"/>
    <property type="gene ID" value="OPUNC01G16140"/>
</dbReference>
<dbReference type="AlphaFoldDB" id="A0A0E0JIT9"/>
<dbReference type="HOGENOM" id="CLU_2175096_0_0_1"/>
<accession>A0A0E0JIT9</accession>